<dbReference type="SMART" id="SM00220">
    <property type="entry name" value="S_TKc"/>
    <property type="match status" value="1"/>
</dbReference>
<dbReference type="AlphaFoldDB" id="A0A2B7XSU6"/>
<dbReference type="InterPro" id="IPR011009">
    <property type="entry name" value="Kinase-like_dom_sf"/>
</dbReference>
<sequence length="191" mass="21672">MSTFFFGWDSFLKVRRDSIDSVKSSRKPLGLRHVKPDNVLVNYGRGDIRFTDVQLADMGSTVPADSAYAKDGDMIGAPVWRSPEAHLQIGWGTPTDIWSFGALCQFFGPFPETYQEIAGPETLAISMYIHQSLPPENRKPFTRISKKEVSTEDRDFILKITKLDPRDRPTAKELLKDEWFRAGEEGEEARS</sequence>
<comment type="caution">
    <text evidence="2">The sequence shown here is derived from an EMBL/GenBank/DDBJ whole genome shotgun (WGS) entry which is preliminary data.</text>
</comment>
<dbReference type="Gene3D" id="1.10.510.10">
    <property type="entry name" value="Transferase(Phosphotransferase) domain 1"/>
    <property type="match status" value="1"/>
</dbReference>
<dbReference type="OrthoDB" id="5979581at2759"/>
<evidence type="ECO:0000313" key="2">
    <source>
        <dbReference type="EMBL" id="PGH11841.1"/>
    </source>
</evidence>
<reference evidence="2 3" key="1">
    <citation type="submission" date="2017-10" db="EMBL/GenBank/DDBJ databases">
        <title>Comparative genomics in systemic dimorphic fungi from Ajellomycetaceae.</title>
        <authorList>
            <person name="Munoz J.F."/>
            <person name="Mcewen J.G."/>
            <person name="Clay O.K."/>
            <person name="Cuomo C.A."/>
        </authorList>
    </citation>
    <scope>NUCLEOTIDE SEQUENCE [LARGE SCALE GENOMIC DNA]</scope>
    <source>
        <strain evidence="2 3">UAMH5409</strain>
    </source>
</reference>
<evidence type="ECO:0000313" key="3">
    <source>
        <dbReference type="Proteomes" id="UP000223968"/>
    </source>
</evidence>
<evidence type="ECO:0000259" key="1">
    <source>
        <dbReference type="PROSITE" id="PS50011"/>
    </source>
</evidence>
<dbReference type="GO" id="GO:0004674">
    <property type="term" value="F:protein serine/threonine kinase activity"/>
    <property type="evidence" value="ECO:0007669"/>
    <property type="project" value="TreeGrafter"/>
</dbReference>
<name>A0A2B7XSU6_9EURO</name>
<dbReference type="EMBL" id="PDNB01000067">
    <property type="protein sequence ID" value="PGH11841.1"/>
    <property type="molecule type" value="Genomic_DNA"/>
</dbReference>
<dbReference type="PANTHER" id="PTHR24361">
    <property type="entry name" value="MITOGEN-ACTIVATED KINASE KINASE KINASE"/>
    <property type="match status" value="1"/>
</dbReference>
<feature type="domain" description="Protein kinase" evidence="1">
    <location>
        <begin position="1"/>
        <end position="180"/>
    </location>
</feature>
<dbReference type="InterPro" id="IPR000719">
    <property type="entry name" value="Prot_kinase_dom"/>
</dbReference>
<dbReference type="GO" id="GO:0005737">
    <property type="term" value="C:cytoplasm"/>
    <property type="evidence" value="ECO:0007669"/>
    <property type="project" value="TreeGrafter"/>
</dbReference>
<dbReference type="InterPro" id="IPR053235">
    <property type="entry name" value="Ser_Thr_kinase"/>
</dbReference>
<organism evidence="2 3">
    <name type="scientific">Helicocarpus griseus UAMH5409</name>
    <dbReference type="NCBI Taxonomy" id="1447875"/>
    <lineage>
        <taxon>Eukaryota</taxon>
        <taxon>Fungi</taxon>
        <taxon>Dikarya</taxon>
        <taxon>Ascomycota</taxon>
        <taxon>Pezizomycotina</taxon>
        <taxon>Eurotiomycetes</taxon>
        <taxon>Eurotiomycetidae</taxon>
        <taxon>Onygenales</taxon>
        <taxon>Ajellomycetaceae</taxon>
        <taxon>Helicocarpus</taxon>
    </lineage>
</organism>
<proteinExistence type="predicted"/>
<protein>
    <recommendedName>
        <fullName evidence="1">Protein kinase domain-containing protein</fullName>
    </recommendedName>
</protein>
<dbReference type="Pfam" id="PF00069">
    <property type="entry name" value="Pkinase"/>
    <property type="match status" value="1"/>
</dbReference>
<accession>A0A2B7XSU6</accession>
<keyword evidence="3" id="KW-1185">Reference proteome</keyword>
<gene>
    <name evidence="2" type="ORF">AJ79_04638</name>
</gene>
<dbReference type="GO" id="GO:0005524">
    <property type="term" value="F:ATP binding"/>
    <property type="evidence" value="ECO:0007669"/>
    <property type="project" value="InterPro"/>
</dbReference>
<dbReference type="PROSITE" id="PS50011">
    <property type="entry name" value="PROTEIN_KINASE_DOM"/>
    <property type="match status" value="1"/>
</dbReference>
<dbReference type="Proteomes" id="UP000223968">
    <property type="component" value="Unassembled WGS sequence"/>
</dbReference>
<dbReference type="SUPFAM" id="SSF56112">
    <property type="entry name" value="Protein kinase-like (PK-like)"/>
    <property type="match status" value="1"/>
</dbReference>
<dbReference type="STRING" id="1447875.A0A2B7XSU6"/>